<keyword evidence="2" id="KW-0238">DNA-binding</keyword>
<dbReference type="CDD" id="cd01392">
    <property type="entry name" value="HTH_LacI"/>
    <property type="match status" value="1"/>
</dbReference>
<dbReference type="InterPro" id="IPR000843">
    <property type="entry name" value="HTH_LacI"/>
</dbReference>
<dbReference type="InterPro" id="IPR046335">
    <property type="entry name" value="LacI/GalR-like_sensor"/>
</dbReference>
<dbReference type="InterPro" id="IPR010982">
    <property type="entry name" value="Lambda_DNA-bd_dom_sf"/>
</dbReference>
<reference evidence="6 7" key="1">
    <citation type="submission" date="2020-02" db="EMBL/GenBank/DDBJ databases">
        <title>Whole-genome analyses of novel actinobacteria.</title>
        <authorList>
            <person name="Sahin N."/>
            <person name="Tokatli A."/>
        </authorList>
    </citation>
    <scope>NUCLEOTIDE SEQUENCE [LARGE SCALE GENOMIC DNA]</scope>
    <source>
        <strain evidence="6 7">YC419</strain>
    </source>
</reference>
<feature type="domain" description="HTH lacI-type" evidence="5">
    <location>
        <begin position="31"/>
        <end position="85"/>
    </location>
</feature>
<keyword evidence="7" id="KW-1185">Reference proteome</keyword>
<evidence type="ECO:0000259" key="5">
    <source>
        <dbReference type="PROSITE" id="PS50932"/>
    </source>
</evidence>
<proteinExistence type="predicted"/>
<feature type="region of interest" description="Disordered" evidence="4">
    <location>
        <begin position="1"/>
        <end position="31"/>
    </location>
</feature>
<gene>
    <name evidence="6" type="ORF">G6048_42780</name>
</gene>
<evidence type="ECO:0000256" key="4">
    <source>
        <dbReference type="SAM" id="MobiDB-lite"/>
    </source>
</evidence>
<comment type="caution">
    <text evidence="6">The sequence shown here is derived from an EMBL/GenBank/DDBJ whole genome shotgun (WGS) entry which is preliminary data.</text>
</comment>
<keyword evidence="1" id="KW-0805">Transcription regulation</keyword>
<dbReference type="Gene3D" id="3.40.50.2300">
    <property type="match status" value="2"/>
</dbReference>
<keyword evidence="3" id="KW-0804">Transcription</keyword>
<dbReference type="PANTHER" id="PTHR30146:SF109">
    <property type="entry name" value="HTH-TYPE TRANSCRIPTIONAL REGULATOR GALS"/>
    <property type="match status" value="1"/>
</dbReference>
<dbReference type="SUPFAM" id="SSF47413">
    <property type="entry name" value="lambda repressor-like DNA-binding domains"/>
    <property type="match status" value="1"/>
</dbReference>
<dbReference type="SMART" id="SM00354">
    <property type="entry name" value="HTH_LACI"/>
    <property type="match status" value="1"/>
</dbReference>
<dbReference type="PANTHER" id="PTHR30146">
    <property type="entry name" value="LACI-RELATED TRANSCRIPTIONAL REPRESSOR"/>
    <property type="match status" value="1"/>
</dbReference>
<sequence length="358" mass="37825">MSRVLRSNRGGRVDEVGSGAPAGGNGAAPRPRLEDVAARVGLSTASVSLVLRGVPGPSERTRQRVLKAAAELGYRPDRTASALASRRSRLLGVMVDIHSPFHAELVEHLHTAAEEVGYDLVLSTLTRTRDENTAVETLLAFRCEALLLLGPVAPASVLAELDRRAPVISVGRRIAGASLDVVRSADDDGVGQTVDHLVGLGHRAIAYVDGGKGVIATDRRRGYRSAMRRHGFDAHIGILRGDHTEEAGERAGRRFVDDGGDLPTAVVAFNDQSAIGLLSAFRRAGIDVPGAVSVAGYDDDALSRLAAFDLTTVSQNAEEQARQAVTAAVERLDQGRTVPREIVLVPSLVVRGSTAGPR</sequence>
<dbReference type="SUPFAM" id="SSF53822">
    <property type="entry name" value="Periplasmic binding protein-like I"/>
    <property type="match status" value="1"/>
</dbReference>
<dbReference type="CDD" id="cd06267">
    <property type="entry name" value="PBP1_LacI_sugar_binding-like"/>
    <property type="match status" value="1"/>
</dbReference>
<organism evidence="6 7">
    <name type="scientific">Streptomyces ureilyticus</name>
    <dbReference type="NCBI Taxonomy" id="1775131"/>
    <lineage>
        <taxon>Bacteria</taxon>
        <taxon>Bacillati</taxon>
        <taxon>Actinomycetota</taxon>
        <taxon>Actinomycetes</taxon>
        <taxon>Kitasatosporales</taxon>
        <taxon>Streptomycetaceae</taxon>
        <taxon>Streptomyces</taxon>
    </lineage>
</organism>
<dbReference type="InterPro" id="IPR028082">
    <property type="entry name" value="Peripla_BP_I"/>
</dbReference>
<dbReference type="Proteomes" id="UP001518140">
    <property type="component" value="Unassembled WGS sequence"/>
</dbReference>
<name>A0ABX0E5G3_9ACTN</name>
<accession>A0ABX0E5G3</accession>
<evidence type="ECO:0000256" key="1">
    <source>
        <dbReference type="ARBA" id="ARBA00023015"/>
    </source>
</evidence>
<dbReference type="EMBL" id="JAAKZX010000265">
    <property type="protein sequence ID" value="NGO48524.1"/>
    <property type="molecule type" value="Genomic_DNA"/>
</dbReference>
<dbReference type="PROSITE" id="PS50932">
    <property type="entry name" value="HTH_LACI_2"/>
    <property type="match status" value="1"/>
</dbReference>
<evidence type="ECO:0000313" key="6">
    <source>
        <dbReference type="EMBL" id="NGO48524.1"/>
    </source>
</evidence>
<evidence type="ECO:0000256" key="2">
    <source>
        <dbReference type="ARBA" id="ARBA00023125"/>
    </source>
</evidence>
<dbReference type="Gene3D" id="1.10.260.40">
    <property type="entry name" value="lambda repressor-like DNA-binding domains"/>
    <property type="match status" value="1"/>
</dbReference>
<dbReference type="Pfam" id="PF00356">
    <property type="entry name" value="LacI"/>
    <property type="match status" value="1"/>
</dbReference>
<dbReference type="Pfam" id="PF13377">
    <property type="entry name" value="Peripla_BP_3"/>
    <property type="match status" value="1"/>
</dbReference>
<evidence type="ECO:0000313" key="7">
    <source>
        <dbReference type="Proteomes" id="UP001518140"/>
    </source>
</evidence>
<evidence type="ECO:0000256" key="3">
    <source>
        <dbReference type="ARBA" id="ARBA00023163"/>
    </source>
</evidence>
<protein>
    <submittedName>
        <fullName evidence="6">LacI family transcriptional regulator</fullName>
    </submittedName>
</protein>